<evidence type="ECO:0000256" key="1">
    <source>
        <dbReference type="SAM" id="MobiDB-lite"/>
    </source>
</evidence>
<evidence type="ECO:0008006" key="4">
    <source>
        <dbReference type="Google" id="ProtNLM"/>
    </source>
</evidence>
<dbReference type="AlphaFoldDB" id="A0A9P6VNZ7"/>
<dbReference type="Gene3D" id="3.40.50.1820">
    <property type="entry name" value="alpha/beta hydrolase"/>
    <property type="match status" value="1"/>
</dbReference>
<reference evidence="2" key="1">
    <citation type="submission" date="2019-07" db="EMBL/GenBank/DDBJ databases">
        <title>Hyphodiscus hymeniophilus genome sequencing and assembly.</title>
        <authorList>
            <person name="Kramer G."/>
            <person name="Nodwell J."/>
        </authorList>
    </citation>
    <scope>NUCLEOTIDE SEQUENCE</scope>
    <source>
        <strain evidence="2">ATCC 34498</strain>
    </source>
</reference>
<accession>A0A9P6VNZ7</accession>
<organism evidence="2 3">
    <name type="scientific">Hyphodiscus hymeniophilus</name>
    <dbReference type="NCBI Taxonomy" id="353542"/>
    <lineage>
        <taxon>Eukaryota</taxon>
        <taxon>Fungi</taxon>
        <taxon>Dikarya</taxon>
        <taxon>Ascomycota</taxon>
        <taxon>Pezizomycotina</taxon>
        <taxon>Leotiomycetes</taxon>
        <taxon>Helotiales</taxon>
        <taxon>Hyphodiscaceae</taxon>
        <taxon>Hyphodiscus</taxon>
    </lineage>
</organism>
<feature type="region of interest" description="Disordered" evidence="1">
    <location>
        <begin position="171"/>
        <end position="211"/>
    </location>
</feature>
<dbReference type="PROSITE" id="PS51257">
    <property type="entry name" value="PROKAR_LIPOPROTEIN"/>
    <property type="match status" value="1"/>
</dbReference>
<keyword evidence="3" id="KW-1185">Reference proteome</keyword>
<dbReference type="EMBL" id="VNKQ01000004">
    <property type="protein sequence ID" value="KAG0651548.1"/>
    <property type="molecule type" value="Genomic_DNA"/>
</dbReference>
<dbReference type="OrthoDB" id="5396420at2759"/>
<dbReference type="Proteomes" id="UP000785200">
    <property type="component" value="Unassembled WGS sequence"/>
</dbReference>
<dbReference type="InterPro" id="IPR029058">
    <property type="entry name" value="AB_hydrolase_fold"/>
</dbReference>
<feature type="compositionally biased region" description="Low complexity" evidence="1">
    <location>
        <begin position="266"/>
        <end position="280"/>
    </location>
</feature>
<sequence length="510" mass="56065">MHFQMKMKMAMKFPRRCCESSWSWGLTAACRSLDRKGSLICNIKGGTRLYSSSSHDIESFDIPCGSSGCVLVDLHGSHLLNSPGRPLIIYLPPTGVHLRHTHPPIPSFLSSHPLAAINYRWSHLSSPKKSLSDPTNASPFTSISTSHPFPTPLHDTLYAYTWLTNHYLPSRSSSATSDPQDDYYTPPPSPRSRLRSPYSTEPPRSKIPPRPLIIYGSHLGGTLATSLALTESRSSKTVTFPIAGLIALNGIYDWTNIATSSPPPTFHSSTSPSPSSPTQSAMNPVTDLVSEPWTLQTLHSLKPHLFTRPAYAFDAFASPVLFFRTPAVAIPRSPFFPGYEPSSVDIEPLSLSDAEYAALRSAEFDTLPATACAEEKDKKAPKEGKLEEQELVRSSHMKFPPKDSGLRIPRSLFLCTSLVDVGRSEGEVSKTPHAALEGDVGKDERVAQSEEMARLMRRSVVLHEFKDRVMWDEETDPHAASEDRVQVEMLGARAGTEEKIVGAWLDGCGV</sequence>
<gene>
    <name evidence="2" type="ORF">D0Z07_1932</name>
</gene>
<proteinExistence type="predicted"/>
<name>A0A9P6VNZ7_9HELO</name>
<evidence type="ECO:0000313" key="3">
    <source>
        <dbReference type="Proteomes" id="UP000785200"/>
    </source>
</evidence>
<comment type="caution">
    <text evidence="2">The sequence shown here is derived from an EMBL/GenBank/DDBJ whole genome shotgun (WGS) entry which is preliminary data.</text>
</comment>
<protein>
    <recommendedName>
        <fullName evidence="4">Alpha/beta hydrolase fold-3 domain-containing protein</fullName>
    </recommendedName>
</protein>
<evidence type="ECO:0000313" key="2">
    <source>
        <dbReference type="EMBL" id="KAG0651548.1"/>
    </source>
</evidence>
<feature type="region of interest" description="Disordered" evidence="1">
    <location>
        <begin position="263"/>
        <end position="284"/>
    </location>
</feature>
<dbReference type="SUPFAM" id="SSF53474">
    <property type="entry name" value="alpha/beta-Hydrolases"/>
    <property type="match status" value="1"/>
</dbReference>